<feature type="region of interest" description="Disordered" evidence="1">
    <location>
        <begin position="98"/>
        <end position="123"/>
    </location>
</feature>
<keyword evidence="3" id="KW-1185">Reference proteome</keyword>
<protein>
    <submittedName>
        <fullName evidence="2">DNA-binding HORMA</fullName>
    </submittedName>
</protein>
<name>A0A9W9MRW4_9EURO</name>
<dbReference type="EMBL" id="JAPQKP010000002">
    <property type="protein sequence ID" value="KAJ5206303.1"/>
    <property type="molecule type" value="Genomic_DNA"/>
</dbReference>
<gene>
    <name evidence="2" type="ORF">N7472_002751</name>
</gene>
<comment type="caution">
    <text evidence="2">The sequence shown here is derived from an EMBL/GenBank/DDBJ whole genome shotgun (WGS) entry which is preliminary data.</text>
</comment>
<evidence type="ECO:0000256" key="1">
    <source>
        <dbReference type="SAM" id="MobiDB-lite"/>
    </source>
</evidence>
<reference evidence="2" key="1">
    <citation type="submission" date="2022-11" db="EMBL/GenBank/DDBJ databases">
        <authorList>
            <person name="Petersen C."/>
        </authorList>
    </citation>
    <scope>NUCLEOTIDE SEQUENCE</scope>
    <source>
        <strain evidence="2">IBT 16849</strain>
    </source>
</reference>
<reference evidence="2" key="2">
    <citation type="journal article" date="2023" name="IMA Fungus">
        <title>Comparative genomic study of the Penicillium genus elucidates a diverse pangenome and 15 lateral gene transfer events.</title>
        <authorList>
            <person name="Petersen C."/>
            <person name="Sorensen T."/>
            <person name="Nielsen M.R."/>
            <person name="Sondergaard T.E."/>
            <person name="Sorensen J.L."/>
            <person name="Fitzpatrick D.A."/>
            <person name="Frisvad J.C."/>
            <person name="Nielsen K.L."/>
        </authorList>
    </citation>
    <scope>NUCLEOTIDE SEQUENCE</scope>
    <source>
        <strain evidence="2">IBT 16849</strain>
    </source>
</reference>
<dbReference type="GO" id="GO:0003677">
    <property type="term" value="F:DNA binding"/>
    <property type="evidence" value="ECO:0007669"/>
    <property type="project" value="UniProtKB-KW"/>
</dbReference>
<organism evidence="2 3">
    <name type="scientific">Penicillium cf. griseofulvum</name>
    <dbReference type="NCBI Taxonomy" id="2972120"/>
    <lineage>
        <taxon>Eukaryota</taxon>
        <taxon>Fungi</taxon>
        <taxon>Dikarya</taxon>
        <taxon>Ascomycota</taxon>
        <taxon>Pezizomycotina</taxon>
        <taxon>Eurotiomycetes</taxon>
        <taxon>Eurotiomycetidae</taxon>
        <taxon>Eurotiales</taxon>
        <taxon>Aspergillaceae</taxon>
        <taxon>Penicillium</taxon>
    </lineage>
</organism>
<dbReference type="Proteomes" id="UP001150879">
    <property type="component" value="Unassembled WGS sequence"/>
</dbReference>
<evidence type="ECO:0000313" key="3">
    <source>
        <dbReference type="Proteomes" id="UP001150879"/>
    </source>
</evidence>
<proteinExistence type="predicted"/>
<keyword evidence="2" id="KW-0238">DNA-binding</keyword>
<feature type="compositionally biased region" description="Basic and acidic residues" evidence="1">
    <location>
        <begin position="114"/>
        <end position="123"/>
    </location>
</feature>
<evidence type="ECO:0000313" key="2">
    <source>
        <dbReference type="EMBL" id="KAJ5206303.1"/>
    </source>
</evidence>
<sequence length="123" mass="14353">MTITSILFIDTSDKLKKERPERSRRSRIPLNESEEEAYATCLVSRDGVHLSKTRRQARGNFYPAVYIRRLQDVGSKPIVTPRTVDYVKYRHGTAKKLDEENIDDKEDLPSGRMTDQRHKDWCA</sequence>
<dbReference type="AlphaFoldDB" id="A0A9W9MRW4"/>
<accession>A0A9W9MRW4</accession>